<dbReference type="RefSeq" id="WP_185002499.1">
    <property type="nucleotide sequence ID" value="NZ_BAAAUI010000042.1"/>
</dbReference>
<dbReference type="Gene3D" id="3.20.20.220">
    <property type="match status" value="1"/>
</dbReference>
<evidence type="ECO:0000313" key="10">
    <source>
        <dbReference type="Proteomes" id="UP000533598"/>
    </source>
</evidence>
<comment type="cofactor">
    <cofactor evidence="1 8">
        <name>FAD</name>
        <dbReference type="ChEBI" id="CHEBI:57692"/>
    </cofactor>
</comment>
<dbReference type="EMBL" id="JACHMH010000001">
    <property type="protein sequence ID" value="MBB4676712.1"/>
    <property type="molecule type" value="Genomic_DNA"/>
</dbReference>
<organism evidence="9 10">
    <name type="scientific">Crossiella cryophila</name>
    <dbReference type="NCBI Taxonomy" id="43355"/>
    <lineage>
        <taxon>Bacteria</taxon>
        <taxon>Bacillati</taxon>
        <taxon>Actinomycetota</taxon>
        <taxon>Actinomycetes</taxon>
        <taxon>Pseudonocardiales</taxon>
        <taxon>Pseudonocardiaceae</taxon>
        <taxon>Crossiella</taxon>
    </lineage>
</organism>
<dbReference type="AlphaFoldDB" id="A0A7W7C941"/>
<comment type="similarity">
    <text evidence="3 8">Belongs to the methylenetetrahydrofolate reductase family.</text>
</comment>
<dbReference type="InterPro" id="IPR003171">
    <property type="entry name" value="Mehydrof_redctse-like"/>
</dbReference>
<evidence type="ECO:0000256" key="3">
    <source>
        <dbReference type="ARBA" id="ARBA00006743"/>
    </source>
</evidence>
<evidence type="ECO:0000256" key="1">
    <source>
        <dbReference type="ARBA" id="ARBA00001974"/>
    </source>
</evidence>
<dbReference type="GO" id="GO:0071949">
    <property type="term" value="F:FAD binding"/>
    <property type="evidence" value="ECO:0007669"/>
    <property type="project" value="TreeGrafter"/>
</dbReference>
<dbReference type="CDD" id="cd00537">
    <property type="entry name" value="MTHFR"/>
    <property type="match status" value="1"/>
</dbReference>
<evidence type="ECO:0000256" key="7">
    <source>
        <dbReference type="ARBA" id="ARBA00048628"/>
    </source>
</evidence>
<comment type="catalytic activity">
    <reaction evidence="7">
        <text>(6S)-5-methyl-5,6,7,8-tetrahydrofolate + NAD(+) = (6R)-5,10-methylene-5,6,7,8-tetrahydrofolate + NADH + H(+)</text>
        <dbReference type="Rhea" id="RHEA:19821"/>
        <dbReference type="ChEBI" id="CHEBI:15378"/>
        <dbReference type="ChEBI" id="CHEBI:15636"/>
        <dbReference type="ChEBI" id="CHEBI:18608"/>
        <dbReference type="ChEBI" id="CHEBI:57540"/>
        <dbReference type="ChEBI" id="CHEBI:57945"/>
        <dbReference type="EC" id="1.5.1.54"/>
    </reaction>
    <physiologicalReaction direction="right-to-left" evidence="7">
        <dbReference type="Rhea" id="RHEA:19823"/>
    </physiologicalReaction>
</comment>
<dbReference type="PANTHER" id="PTHR45754">
    <property type="entry name" value="METHYLENETETRAHYDROFOLATE REDUCTASE"/>
    <property type="match status" value="1"/>
</dbReference>
<accession>A0A7W7C941</accession>
<evidence type="ECO:0000256" key="5">
    <source>
        <dbReference type="ARBA" id="ARBA00022827"/>
    </source>
</evidence>
<dbReference type="Pfam" id="PF02219">
    <property type="entry name" value="MTHFR"/>
    <property type="match status" value="1"/>
</dbReference>
<protein>
    <recommendedName>
        <fullName evidence="8">Methylenetetrahydrofolate reductase</fullName>
    </recommendedName>
</protein>
<reference evidence="9 10" key="1">
    <citation type="submission" date="2020-08" db="EMBL/GenBank/DDBJ databases">
        <title>Sequencing the genomes of 1000 actinobacteria strains.</title>
        <authorList>
            <person name="Klenk H.-P."/>
        </authorList>
    </citation>
    <scope>NUCLEOTIDE SEQUENCE [LARGE SCALE GENOMIC DNA]</scope>
    <source>
        <strain evidence="9 10">DSM 44230</strain>
    </source>
</reference>
<keyword evidence="5 8" id="KW-0274">FAD</keyword>
<keyword evidence="10" id="KW-1185">Reference proteome</keyword>
<evidence type="ECO:0000256" key="8">
    <source>
        <dbReference type="RuleBase" id="RU003862"/>
    </source>
</evidence>
<evidence type="ECO:0000256" key="4">
    <source>
        <dbReference type="ARBA" id="ARBA00022630"/>
    </source>
</evidence>
<dbReference type="GO" id="GO:0106312">
    <property type="term" value="F:methylenetetrahydrofolate reductase (NADH) activity"/>
    <property type="evidence" value="ECO:0007669"/>
    <property type="project" value="UniProtKB-EC"/>
</dbReference>
<name>A0A7W7C941_9PSEU</name>
<comment type="caution">
    <text evidence="9">The sequence shown here is derived from an EMBL/GenBank/DDBJ whole genome shotgun (WGS) entry which is preliminary data.</text>
</comment>
<keyword evidence="6 8" id="KW-0560">Oxidoreductase</keyword>
<comment type="pathway">
    <text evidence="2 8">One-carbon metabolism; tetrahydrofolate interconversion.</text>
</comment>
<sequence length="297" mass="32403">MTSVVDRLCSARPSFSVEFFPPGDENAERQLWRSIRDLEPLEPSFVSVTYGAGGTKRDRTIRITGRIAAETTLTPVAHLTAVNHSVAELRNIIGWYASAGVTNVLALRGDPPGDPHAEWIPHPEGITHAEELVRLVRGLGDFCVSVACFPNGHPRSTGLEADADYLVRKFEAGASYAVSQTVFRVEEFLRLRDRVAARGIDVTKVPLLPGLMPITSVKGVRRMAELSGDPIPPEVLSRIDPIAEDPAAVREEGVRIATELSQQLLAEGVLNLHYYTLNKSTATREVLENLGLVPARA</sequence>
<evidence type="ECO:0000313" key="9">
    <source>
        <dbReference type="EMBL" id="MBB4676712.1"/>
    </source>
</evidence>
<dbReference type="InterPro" id="IPR029041">
    <property type="entry name" value="FAD-linked_oxidoreductase-like"/>
</dbReference>
<dbReference type="Proteomes" id="UP000533598">
    <property type="component" value="Unassembled WGS sequence"/>
</dbReference>
<dbReference type="GO" id="GO:0009086">
    <property type="term" value="P:methionine biosynthetic process"/>
    <property type="evidence" value="ECO:0007669"/>
    <property type="project" value="TreeGrafter"/>
</dbReference>
<dbReference type="GO" id="GO:0005829">
    <property type="term" value="C:cytosol"/>
    <property type="evidence" value="ECO:0007669"/>
    <property type="project" value="TreeGrafter"/>
</dbReference>
<gene>
    <name evidence="9" type="ORF">HNR67_002830</name>
</gene>
<dbReference type="UniPathway" id="UPA00193"/>
<evidence type="ECO:0000256" key="2">
    <source>
        <dbReference type="ARBA" id="ARBA00004777"/>
    </source>
</evidence>
<dbReference type="PANTHER" id="PTHR45754:SF3">
    <property type="entry name" value="METHYLENETETRAHYDROFOLATE REDUCTASE (NADPH)"/>
    <property type="match status" value="1"/>
</dbReference>
<dbReference type="SUPFAM" id="SSF51730">
    <property type="entry name" value="FAD-linked oxidoreductase"/>
    <property type="match status" value="1"/>
</dbReference>
<keyword evidence="4 8" id="KW-0285">Flavoprotein</keyword>
<dbReference type="GO" id="GO:0035999">
    <property type="term" value="P:tetrahydrofolate interconversion"/>
    <property type="evidence" value="ECO:0007669"/>
    <property type="project" value="UniProtKB-UniPathway"/>
</dbReference>
<proteinExistence type="inferred from homology"/>
<evidence type="ECO:0000256" key="6">
    <source>
        <dbReference type="ARBA" id="ARBA00023002"/>
    </source>
</evidence>